<reference evidence="2" key="1">
    <citation type="submission" date="2020-05" db="EMBL/GenBank/DDBJ databases">
        <title>Frigoriglobus tundricola gen. nov., sp. nov., a psychrotolerant cellulolytic planctomycete of the family Gemmataceae with two divergent copies of 16S rRNA gene.</title>
        <authorList>
            <person name="Kulichevskaya I.S."/>
            <person name="Ivanova A.A."/>
            <person name="Naumoff D.G."/>
            <person name="Beletsky A.V."/>
            <person name="Rijpstra W.I.C."/>
            <person name="Sinninghe Damste J.S."/>
            <person name="Mardanov A.V."/>
            <person name="Ravin N.V."/>
            <person name="Dedysh S.N."/>
        </authorList>
    </citation>
    <scope>NUCLEOTIDE SEQUENCE [LARGE SCALE GENOMIC DNA]</scope>
    <source>
        <strain evidence="2">PL17</strain>
    </source>
</reference>
<accession>A0A6M5Z6A2</accession>
<name>A0A6M5Z6A2_9BACT</name>
<sequence>MDDRAALLANVLNDPAADTARLVLADGLEEHGENAFGRFVRAGLIAARFRNEDLIHAPDYCDALDTIADVVTSGEPARWLAALATGPSPPGPSDWVWDHAADRVTVRTGPAAGVFTRGAAL</sequence>
<dbReference type="KEGG" id="ftj:FTUN_8401"/>
<gene>
    <name evidence="1" type="ORF">FTUN_8401</name>
</gene>
<dbReference type="EMBL" id="CP053452">
    <property type="protein sequence ID" value="QJX00763.1"/>
    <property type="molecule type" value="Genomic_DNA"/>
</dbReference>
<evidence type="ECO:0000313" key="1">
    <source>
        <dbReference type="EMBL" id="QJX00763.1"/>
    </source>
</evidence>
<dbReference type="NCBIfam" id="TIGR02996">
    <property type="entry name" value="rpt_mate_G_obs"/>
    <property type="match status" value="1"/>
</dbReference>
<dbReference type="InterPro" id="IPR014338">
    <property type="entry name" value="CHP02996_rpt-companion-dom"/>
</dbReference>
<organism evidence="1 2">
    <name type="scientific">Frigoriglobus tundricola</name>
    <dbReference type="NCBI Taxonomy" id="2774151"/>
    <lineage>
        <taxon>Bacteria</taxon>
        <taxon>Pseudomonadati</taxon>
        <taxon>Planctomycetota</taxon>
        <taxon>Planctomycetia</taxon>
        <taxon>Gemmatales</taxon>
        <taxon>Gemmataceae</taxon>
        <taxon>Frigoriglobus</taxon>
    </lineage>
</organism>
<keyword evidence="2" id="KW-1185">Reference proteome</keyword>
<dbReference type="RefSeq" id="WP_171475449.1">
    <property type="nucleotide sequence ID" value="NZ_CP053452.2"/>
</dbReference>
<dbReference type="AlphaFoldDB" id="A0A6M5Z6A2"/>
<evidence type="ECO:0000313" key="2">
    <source>
        <dbReference type="Proteomes" id="UP000503447"/>
    </source>
</evidence>
<dbReference type="Proteomes" id="UP000503447">
    <property type="component" value="Chromosome"/>
</dbReference>
<proteinExistence type="predicted"/>
<protein>
    <submittedName>
        <fullName evidence="1">Uncharacterized protein</fullName>
    </submittedName>
</protein>